<evidence type="ECO:0000256" key="6">
    <source>
        <dbReference type="PIRNR" id="PIRNR018968"/>
    </source>
</evidence>
<evidence type="ECO:0000256" key="2">
    <source>
        <dbReference type="ARBA" id="ARBA00022475"/>
    </source>
</evidence>
<dbReference type="EMBL" id="CP019609">
    <property type="protein sequence ID" value="AQP54248.1"/>
    <property type="molecule type" value="Genomic_DNA"/>
</dbReference>
<evidence type="ECO:0000256" key="5">
    <source>
        <dbReference type="ARBA" id="ARBA00023136"/>
    </source>
</evidence>
<dbReference type="Proteomes" id="UP000188246">
    <property type="component" value="Chromosome"/>
</dbReference>
<evidence type="ECO:0000256" key="4">
    <source>
        <dbReference type="ARBA" id="ARBA00022989"/>
    </source>
</evidence>
<dbReference type="Pfam" id="PF02687">
    <property type="entry name" value="FtsX"/>
    <property type="match status" value="1"/>
</dbReference>
<evidence type="ECO:0000313" key="9">
    <source>
        <dbReference type="Proteomes" id="UP000188246"/>
    </source>
</evidence>
<feature type="transmembrane region" description="Helical" evidence="6">
    <location>
        <begin position="513"/>
        <end position="538"/>
    </location>
</feature>
<comment type="similarity">
    <text evidence="6">Belongs to the ABC-4 integral membrane protein family.</text>
</comment>
<organism evidence="8 9">
    <name type="scientific">Vagococcus penaei</name>
    <dbReference type="NCBI Taxonomy" id="633807"/>
    <lineage>
        <taxon>Bacteria</taxon>
        <taxon>Bacillati</taxon>
        <taxon>Bacillota</taxon>
        <taxon>Bacilli</taxon>
        <taxon>Lactobacillales</taxon>
        <taxon>Enterococcaceae</taxon>
        <taxon>Vagococcus</taxon>
    </lineage>
</organism>
<protein>
    <recommendedName>
        <fullName evidence="7">ABC3 transporter permease C-terminal domain-containing protein</fullName>
    </recommendedName>
</protein>
<dbReference type="STRING" id="633807.BW732_08450"/>
<comment type="subcellular location">
    <subcellularLocation>
        <location evidence="1 6">Cell membrane</location>
        <topology evidence="1 6">Multi-pass membrane protein</topology>
    </subcellularLocation>
</comment>
<dbReference type="GO" id="GO:0005886">
    <property type="term" value="C:plasma membrane"/>
    <property type="evidence" value="ECO:0007669"/>
    <property type="project" value="UniProtKB-SubCell"/>
</dbReference>
<keyword evidence="9" id="KW-1185">Reference proteome</keyword>
<evidence type="ECO:0000259" key="7">
    <source>
        <dbReference type="Pfam" id="PF02687"/>
    </source>
</evidence>
<feature type="domain" description="ABC3 transporter permease C-terminal" evidence="7">
    <location>
        <begin position="41"/>
        <end position="158"/>
    </location>
</feature>
<evidence type="ECO:0000256" key="3">
    <source>
        <dbReference type="ARBA" id="ARBA00022692"/>
    </source>
</evidence>
<feature type="transmembrane region" description="Helical" evidence="6">
    <location>
        <begin position="178"/>
        <end position="200"/>
    </location>
</feature>
<accession>A0A1Q2D758</accession>
<dbReference type="KEGG" id="vpi:BW732_08450"/>
<evidence type="ECO:0000313" key="8">
    <source>
        <dbReference type="EMBL" id="AQP54248.1"/>
    </source>
</evidence>
<keyword evidence="3 6" id="KW-0812">Transmembrane</keyword>
<gene>
    <name evidence="8" type="ORF">BW732_08450</name>
</gene>
<keyword evidence="5 6" id="KW-0472">Membrane</keyword>
<keyword evidence="4 6" id="KW-1133">Transmembrane helix</keyword>
<feature type="transmembrane region" description="Helical" evidence="6">
    <location>
        <begin position="206"/>
        <end position="233"/>
    </location>
</feature>
<evidence type="ECO:0000256" key="1">
    <source>
        <dbReference type="ARBA" id="ARBA00004651"/>
    </source>
</evidence>
<name>A0A1Q2D758_9ENTE</name>
<keyword evidence="6" id="KW-0813">Transport</keyword>
<sequence length="643" mass="72316">MPFLLSMIFLVVVNVVMQVMLTNKGMSTLPSAGAAKSLFGFGSVVIMIFTVIFSLYTNSFLLKQRKKELGLYNILGMGKKELAKILFIESIFSSTLTIIIGLITGVVFSKLSFLVLKKMTGFGAQFTYSLDTVSIAKIVAFFMIIFLILYLITVIQLKMVNPLSLLQGEQHGEKEPKAKWLTALVGVSCIGIGYGISLSIKTPLSAISLFFVAVVLVIIGTYALFTASSIVILKLLKRNKRYYYQPNHFISVSSMMYRMKQNAVGLASICILSTMVLVTVATTASLYFGMDNMVKNRNPYDVSVTVTAGKNEQKIADKMQSLAKEHEVMIDEENTIQTTTRMMLINQGTAFKALSMDEFRMNDAEVASMASFMTQAEFGRLTGDKTRLDENELMLYSMNKPYKEKKAIFGDQTYDVVKTIDEMTFIPRVEGLSNAYIFVFENQQQINKAVQSLYPIDFAEYQQMDSTIYVNTSGTQANQLAYAKAVKNMMSQQKLDEYTFSSQAIDREESQGFMGGFLFLGLVFGLTFTLATGIIIYYKQISEGTQDKYRYDIMQRVGMSRDEVKRTIRSQVLMVFFFPIALATLHLVFAFPLISKMLLLFGLSDQSIFLIASVIVVTSFLVIYLMIFGQTSKAYYRIVERKN</sequence>
<dbReference type="AlphaFoldDB" id="A0A1Q2D758"/>
<dbReference type="InterPro" id="IPR027022">
    <property type="entry name" value="ABC_permease_BceB-typ"/>
</dbReference>
<dbReference type="GO" id="GO:0055085">
    <property type="term" value="P:transmembrane transport"/>
    <property type="evidence" value="ECO:0007669"/>
    <property type="project" value="UniProtKB-UniRule"/>
</dbReference>
<dbReference type="PANTHER" id="PTHR46795">
    <property type="entry name" value="ABC TRANSPORTER PERMEASE-RELATED-RELATED"/>
    <property type="match status" value="1"/>
</dbReference>
<proteinExistence type="inferred from homology"/>
<feature type="transmembrane region" description="Helical" evidence="6">
    <location>
        <begin position="572"/>
        <end position="595"/>
    </location>
</feature>
<keyword evidence="2 6" id="KW-1003">Cell membrane</keyword>
<feature type="transmembrane region" description="Helical" evidence="6">
    <location>
        <begin position="263"/>
        <end position="288"/>
    </location>
</feature>
<dbReference type="InterPro" id="IPR003838">
    <property type="entry name" value="ABC3_permease_C"/>
</dbReference>
<feature type="transmembrane region" description="Helical" evidence="6">
    <location>
        <begin position="607"/>
        <end position="627"/>
    </location>
</feature>
<reference evidence="8 9" key="1">
    <citation type="journal article" date="2010" name="Int. J. Syst. Evol. Microbiol.">
        <title>Vagococcus penaei sp. nov., isolated from spoilage microbiota of cooked shrimp (Penaeus vannamei).</title>
        <authorList>
            <person name="Jaffres E."/>
            <person name="Prevost H."/>
            <person name="Rossero A."/>
            <person name="Joffraud J.J."/>
            <person name="Dousset X."/>
        </authorList>
    </citation>
    <scope>NUCLEOTIDE SEQUENCE [LARGE SCALE GENOMIC DNA]</scope>
    <source>
        <strain evidence="8 9">CD276</strain>
    </source>
</reference>
<feature type="transmembrane region" description="Helical" evidence="6">
    <location>
        <begin position="38"/>
        <end position="61"/>
    </location>
</feature>
<dbReference type="PIRSF" id="PIRSF018968">
    <property type="entry name" value="ABC_permease_BceB"/>
    <property type="match status" value="1"/>
</dbReference>
<feature type="transmembrane region" description="Helical" evidence="6">
    <location>
        <begin position="135"/>
        <end position="157"/>
    </location>
</feature>
<dbReference type="PANTHER" id="PTHR46795:SF3">
    <property type="entry name" value="ABC TRANSPORTER PERMEASE"/>
    <property type="match status" value="1"/>
</dbReference>
<dbReference type="InterPro" id="IPR052536">
    <property type="entry name" value="ABC-4_Integral_Memb_Prot"/>
</dbReference>
<feature type="transmembrane region" description="Helical" evidence="6">
    <location>
        <begin position="82"/>
        <end position="115"/>
    </location>
</feature>